<evidence type="ECO:0000259" key="14">
    <source>
        <dbReference type="Pfam" id="PF08541"/>
    </source>
</evidence>
<comment type="subunit">
    <text evidence="13">Homodimer.</text>
</comment>
<dbReference type="UniPathway" id="UPA00094"/>
<dbReference type="AlphaFoldDB" id="A0A8J7PRX2"/>
<comment type="domain">
    <text evidence="13">The last Arg residue of the ACP-binding site is essential for the weak association between ACP/AcpP and FabH.</text>
</comment>
<evidence type="ECO:0000256" key="1">
    <source>
        <dbReference type="ARBA" id="ARBA00005194"/>
    </source>
</evidence>
<keyword evidence="6 13" id="KW-0808">Transferase</keyword>
<protein>
    <recommendedName>
        <fullName evidence="3 13">Beta-ketoacyl-[acyl-carrier-protein] synthase III</fullName>
        <shortName evidence="13">Beta-ketoacyl-ACP synthase III</shortName>
        <shortName evidence="13">KAS III</shortName>
        <ecNumber evidence="3 13">2.3.1.180</ecNumber>
    </recommendedName>
    <alternativeName>
        <fullName evidence="13">3-oxoacyl-[acyl-carrier-protein] synthase 3</fullName>
    </alternativeName>
    <alternativeName>
        <fullName evidence="13">3-oxoacyl-[acyl-carrier-protein] synthase III</fullName>
    </alternativeName>
</protein>
<feature type="domain" description="Beta-ketoacyl-[acyl-carrier-protein] synthase III N-terminal" evidence="15">
    <location>
        <begin position="112"/>
        <end position="194"/>
    </location>
</feature>
<evidence type="ECO:0000313" key="17">
    <source>
        <dbReference type="Proteomes" id="UP000664414"/>
    </source>
</evidence>
<evidence type="ECO:0000256" key="8">
    <source>
        <dbReference type="ARBA" id="ARBA00023098"/>
    </source>
</evidence>
<dbReference type="GO" id="GO:0006633">
    <property type="term" value="P:fatty acid biosynthetic process"/>
    <property type="evidence" value="ECO:0007669"/>
    <property type="project" value="UniProtKB-UniRule"/>
</dbReference>
<evidence type="ECO:0000256" key="4">
    <source>
        <dbReference type="ARBA" id="ARBA00022490"/>
    </source>
</evidence>
<evidence type="ECO:0000256" key="5">
    <source>
        <dbReference type="ARBA" id="ARBA00022516"/>
    </source>
</evidence>
<evidence type="ECO:0000256" key="6">
    <source>
        <dbReference type="ARBA" id="ARBA00022679"/>
    </source>
</evidence>
<dbReference type="GO" id="GO:0005737">
    <property type="term" value="C:cytoplasm"/>
    <property type="evidence" value="ECO:0007669"/>
    <property type="project" value="UniProtKB-SubCell"/>
</dbReference>
<evidence type="ECO:0000256" key="9">
    <source>
        <dbReference type="ARBA" id="ARBA00023160"/>
    </source>
</evidence>
<dbReference type="GO" id="GO:0033818">
    <property type="term" value="F:beta-ketoacyl-acyl-carrier-protein synthase III activity"/>
    <property type="evidence" value="ECO:0007669"/>
    <property type="project" value="UniProtKB-UniRule"/>
</dbReference>
<keyword evidence="10 13" id="KW-0511">Multifunctional enzyme</keyword>
<evidence type="ECO:0000256" key="13">
    <source>
        <dbReference type="HAMAP-Rule" id="MF_01815"/>
    </source>
</evidence>
<dbReference type="GO" id="GO:0044550">
    <property type="term" value="P:secondary metabolite biosynthetic process"/>
    <property type="evidence" value="ECO:0007669"/>
    <property type="project" value="TreeGrafter"/>
</dbReference>
<accession>A0A8J7PRX2</accession>
<dbReference type="SUPFAM" id="SSF53901">
    <property type="entry name" value="Thiolase-like"/>
    <property type="match status" value="1"/>
</dbReference>
<sequence length="327" mass="35451">MIHPTQWRSVITGVGGYLPQRVVTNYDLSEVVDTSHEWIVERTGIHQRHFAAENEFTSHLCAKAAECALKNAGKDINEIDLIIVATASPDLTFPSTAALTQKLLKNTNALAFDVAGVCAGFLLALQVADNFLRLRQAKTALVIGGETFSRLIDMEDRRTNVLFGDGAGAIVLESMPPEKAGERGVLGVHLQTDGQFSDILYTDGGASSSGKTGKIRMSGQEVYKHAVTKLTDSAIKILTEYNITVNEIDWFIPHQANARIIESVAQRLNLPLEKVIVTVDRHANTSAASIPLALWTATQEGRVKPGDLILHEGIGGGLIWGSALVRY</sequence>
<keyword evidence="8 13" id="KW-0443">Lipid metabolism</keyword>
<evidence type="ECO:0000313" key="16">
    <source>
        <dbReference type="EMBL" id="MBN9412419.1"/>
    </source>
</evidence>
<evidence type="ECO:0000256" key="7">
    <source>
        <dbReference type="ARBA" id="ARBA00022832"/>
    </source>
</evidence>
<dbReference type="EC" id="2.3.1.180" evidence="3 13"/>
<gene>
    <name evidence="13" type="primary">fabH</name>
    <name evidence="16" type="ORF">J0H12_00635</name>
</gene>
<dbReference type="Pfam" id="PF08541">
    <property type="entry name" value="ACP_syn_III_C"/>
    <property type="match status" value="1"/>
</dbReference>
<dbReference type="NCBIfam" id="NF006829">
    <property type="entry name" value="PRK09352.1"/>
    <property type="match status" value="1"/>
</dbReference>
<dbReference type="Gene3D" id="3.40.47.10">
    <property type="match status" value="1"/>
</dbReference>
<evidence type="ECO:0000256" key="11">
    <source>
        <dbReference type="ARBA" id="ARBA00023315"/>
    </source>
</evidence>
<dbReference type="InterPro" id="IPR013751">
    <property type="entry name" value="ACP_syn_III_N"/>
</dbReference>
<evidence type="ECO:0000259" key="15">
    <source>
        <dbReference type="Pfam" id="PF08545"/>
    </source>
</evidence>
<dbReference type="NCBIfam" id="TIGR00747">
    <property type="entry name" value="fabH"/>
    <property type="match status" value="1"/>
</dbReference>
<comment type="function">
    <text evidence="13">Catalyzes the condensation reaction of fatty acid synthesis by the addition to an acyl acceptor of two carbons from malonyl-ACP. Catalyzes the first condensation reaction which initiates fatty acid synthesis and may therefore play a role in governing the total rate of fatty acid production. Possesses both acetoacetyl-ACP synthase and acetyl transacylase activities. Its substrate specificity determines the biosynthesis of branched-chain and/or straight-chain of fatty acids.</text>
</comment>
<keyword evidence="7 13" id="KW-0276">Fatty acid metabolism</keyword>
<comment type="subcellular location">
    <subcellularLocation>
        <location evidence="13">Cytoplasm</location>
    </subcellularLocation>
</comment>
<evidence type="ECO:0000256" key="12">
    <source>
        <dbReference type="ARBA" id="ARBA00051096"/>
    </source>
</evidence>
<dbReference type="CDD" id="cd00830">
    <property type="entry name" value="KAS_III"/>
    <property type="match status" value="1"/>
</dbReference>
<comment type="pathway">
    <text evidence="1 13">Lipid metabolism; fatty acid biosynthesis.</text>
</comment>
<feature type="active site" evidence="13">
    <location>
        <position position="118"/>
    </location>
</feature>
<dbReference type="Proteomes" id="UP000664414">
    <property type="component" value="Unassembled WGS sequence"/>
</dbReference>
<organism evidence="16 17">
    <name type="scientific">Candidatus Paracaedimonas acanthamoebae</name>
    <dbReference type="NCBI Taxonomy" id="244581"/>
    <lineage>
        <taxon>Bacteria</taxon>
        <taxon>Pseudomonadati</taxon>
        <taxon>Pseudomonadota</taxon>
        <taxon>Alphaproteobacteria</taxon>
        <taxon>Holosporales</taxon>
        <taxon>Caedimonadaceae</taxon>
        <taxon>Candidatus Paracaedimonas</taxon>
    </lineage>
</organism>
<feature type="domain" description="Beta-ketoacyl-[acyl-carrier-protein] synthase III C-terminal" evidence="14">
    <location>
        <begin position="239"/>
        <end position="327"/>
    </location>
</feature>
<keyword evidence="11 13" id="KW-0012">Acyltransferase</keyword>
<comment type="caution">
    <text evidence="16">The sequence shown here is derived from an EMBL/GenBank/DDBJ whole genome shotgun (WGS) entry which is preliminary data.</text>
</comment>
<feature type="active site" evidence="13">
    <location>
        <position position="254"/>
    </location>
</feature>
<dbReference type="GO" id="GO:0004315">
    <property type="term" value="F:3-oxoacyl-[acyl-carrier-protein] synthase activity"/>
    <property type="evidence" value="ECO:0007669"/>
    <property type="project" value="InterPro"/>
</dbReference>
<dbReference type="PANTHER" id="PTHR34069:SF2">
    <property type="entry name" value="BETA-KETOACYL-[ACYL-CARRIER-PROTEIN] SYNTHASE III"/>
    <property type="match status" value="1"/>
</dbReference>
<dbReference type="EMBL" id="JAFKGL010000010">
    <property type="protein sequence ID" value="MBN9412419.1"/>
    <property type="molecule type" value="Genomic_DNA"/>
</dbReference>
<evidence type="ECO:0000256" key="2">
    <source>
        <dbReference type="ARBA" id="ARBA00008642"/>
    </source>
</evidence>
<dbReference type="PANTHER" id="PTHR34069">
    <property type="entry name" value="3-OXOACYL-[ACYL-CARRIER-PROTEIN] SYNTHASE 3"/>
    <property type="match status" value="1"/>
</dbReference>
<dbReference type="InterPro" id="IPR016039">
    <property type="entry name" value="Thiolase-like"/>
</dbReference>
<reference evidence="16" key="1">
    <citation type="submission" date="2021-02" db="EMBL/GenBank/DDBJ databases">
        <title>Thiocyanate and organic carbon inputs drive convergent selection for specific autotrophic Afipia and Thiobacillus strains within complex microbiomes.</title>
        <authorList>
            <person name="Huddy R.J."/>
            <person name="Sachdeva R."/>
            <person name="Kadzinga F."/>
            <person name="Kantor R.S."/>
            <person name="Harrison S.T.L."/>
            <person name="Banfield J.F."/>
        </authorList>
    </citation>
    <scope>NUCLEOTIDE SEQUENCE</scope>
    <source>
        <strain evidence="16">SCN18_10_11_15_R4_P_38_20</strain>
    </source>
</reference>
<keyword evidence="5 13" id="KW-0444">Lipid biosynthesis</keyword>
<evidence type="ECO:0000256" key="10">
    <source>
        <dbReference type="ARBA" id="ARBA00023268"/>
    </source>
</evidence>
<name>A0A8J7PRX2_9PROT</name>
<feature type="active site" evidence="13">
    <location>
        <position position="284"/>
    </location>
</feature>
<evidence type="ECO:0000256" key="3">
    <source>
        <dbReference type="ARBA" id="ARBA00012333"/>
    </source>
</evidence>
<dbReference type="Pfam" id="PF08545">
    <property type="entry name" value="ACP_syn_III"/>
    <property type="match status" value="1"/>
</dbReference>
<dbReference type="InterPro" id="IPR013747">
    <property type="entry name" value="ACP_syn_III_C"/>
</dbReference>
<keyword evidence="9 13" id="KW-0275">Fatty acid biosynthesis</keyword>
<keyword evidence="4 13" id="KW-0963">Cytoplasm</keyword>
<comment type="catalytic activity">
    <reaction evidence="12">
        <text>malonyl-[ACP] + acetyl-CoA + H(+) = 3-oxobutanoyl-[ACP] + CO2 + CoA</text>
        <dbReference type="Rhea" id="RHEA:12080"/>
        <dbReference type="Rhea" id="RHEA-COMP:9623"/>
        <dbReference type="Rhea" id="RHEA-COMP:9625"/>
        <dbReference type="ChEBI" id="CHEBI:15378"/>
        <dbReference type="ChEBI" id="CHEBI:16526"/>
        <dbReference type="ChEBI" id="CHEBI:57287"/>
        <dbReference type="ChEBI" id="CHEBI:57288"/>
        <dbReference type="ChEBI" id="CHEBI:78449"/>
        <dbReference type="ChEBI" id="CHEBI:78450"/>
        <dbReference type="EC" id="2.3.1.180"/>
    </reaction>
    <physiologicalReaction direction="left-to-right" evidence="12">
        <dbReference type="Rhea" id="RHEA:12081"/>
    </physiologicalReaction>
</comment>
<comment type="similarity">
    <text evidence="2 13">Belongs to the thiolase-like superfamily. FabH family.</text>
</comment>
<feature type="region of interest" description="ACP-binding" evidence="13">
    <location>
        <begin position="255"/>
        <end position="259"/>
    </location>
</feature>
<dbReference type="InterPro" id="IPR004655">
    <property type="entry name" value="FabH"/>
</dbReference>
<proteinExistence type="inferred from homology"/>
<dbReference type="HAMAP" id="MF_01815">
    <property type="entry name" value="FabH"/>
    <property type="match status" value="1"/>
</dbReference>
<dbReference type="FunFam" id="3.40.47.10:FF:000004">
    <property type="entry name" value="3-oxoacyl-[acyl-carrier-protein] synthase 3"/>
    <property type="match status" value="1"/>
</dbReference>